<evidence type="ECO:0000256" key="1">
    <source>
        <dbReference type="ARBA" id="ARBA00008558"/>
    </source>
</evidence>
<gene>
    <name evidence="3" type="ORF">SAMN05421757_103498</name>
</gene>
<reference evidence="3 4" key="1">
    <citation type="submission" date="2017-06" db="EMBL/GenBank/DDBJ databases">
        <authorList>
            <person name="Kim H.J."/>
            <person name="Triplett B.A."/>
        </authorList>
    </citation>
    <scope>NUCLEOTIDE SEQUENCE [LARGE SCALE GENOMIC DNA]</scope>
    <source>
        <strain evidence="3 4">DSM 29339</strain>
    </source>
</reference>
<dbReference type="RefSeq" id="WP_089233070.1">
    <property type="nucleotide sequence ID" value="NZ_FZOY01000003.1"/>
</dbReference>
<evidence type="ECO:0000313" key="3">
    <source>
        <dbReference type="EMBL" id="SNS82507.1"/>
    </source>
</evidence>
<proteinExistence type="inferred from homology"/>
<keyword evidence="2" id="KW-0413">Isomerase</keyword>
<dbReference type="Proteomes" id="UP000198426">
    <property type="component" value="Unassembled WGS sequence"/>
</dbReference>
<accession>A0A239HMD6</accession>
<comment type="similarity">
    <text evidence="1">Belongs to the N-acylglucosamine 2-epimerase family.</text>
</comment>
<dbReference type="Pfam" id="PF07221">
    <property type="entry name" value="GlcNAc_2-epim"/>
    <property type="match status" value="1"/>
</dbReference>
<keyword evidence="4" id="KW-1185">Reference proteome</keyword>
<dbReference type="InterPro" id="IPR008928">
    <property type="entry name" value="6-hairpin_glycosidase_sf"/>
</dbReference>
<name>A0A239HMD6_9RHOB</name>
<protein>
    <submittedName>
        <fullName evidence="3">Mannose or cellobiose epimerase, N-acyl-D-glucosamine 2-epimerase family</fullName>
    </submittedName>
</protein>
<dbReference type="SUPFAM" id="SSF48208">
    <property type="entry name" value="Six-hairpin glycosidases"/>
    <property type="match status" value="1"/>
</dbReference>
<dbReference type="GO" id="GO:0016853">
    <property type="term" value="F:isomerase activity"/>
    <property type="evidence" value="ECO:0007669"/>
    <property type="project" value="UniProtKB-KW"/>
</dbReference>
<evidence type="ECO:0000313" key="4">
    <source>
        <dbReference type="Proteomes" id="UP000198426"/>
    </source>
</evidence>
<dbReference type="InterPro" id="IPR010819">
    <property type="entry name" value="AGE/CE"/>
</dbReference>
<dbReference type="Gene3D" id="1.50.10.10">
    <property type="match status" value="1"/>
</dbReference>
<dbReference type="EMBL" id="FZOY01000003">
    <property type="protein sequence ID" value="SNS82507.1"/>
    <property type="molecule type" value="Genomic_DNA"/>
</dbReference>
<dbReference type="InterPro" id="IPR012341">
    <property type="entry name" value="6hp_glycosidase-like_sf"/>
</dbReference>
<evidence type="ECO:0000256" key="2">
    <source>
        <dbReference type="ARBA" id="ARBA00023235"/>
    </source>
</evidence>
<sequence length="412" mass="45751">MSTHTPIGTPDVETTWLSDPIHRAFLLQDAQRQLDFFRPSLRADGAFDVLDWEGQPIAGAAQELHSTTRMVHSYVLGKALGRADADAMIDAGMAFLWNRHRDAEHGGYLWAVDDAGIKDGTKLAYGQVFVLLAASSAKLAGHPDADRLLADVSEVIDRHYWDEAPGLLRDEYTRDWQPFSTYRGMNANMHGVEAHLAAFEATGERLYLDRAGRILDFFITRMAAGNGWRVPEHYTDAWEVDPDYAGNPMFRPAGTTPGHSLELGRLTLQHWDLAGRPDDGAPERARHLVERALADAWTPEGGIVYTLDHGGAVAIPDRYWWPVSEAIGAIAALIKAQPAPGDEAWYRRLWTFADAAFIDHARGGWFPEIDPAGKPTGRQFQGKPDIYHSLQAALYPSLTGLSRHVEELAQQR</sequence>
<organism evidence="3 4">
    <name type="scientific">Tropicimonas sediminicola</name>
    <dbReference type="NCBI Taxonomy" id="1031541"/>
    <lineage>
        <taxon>Bacteria</taxon>
        <taxon>Pseudomonadati</taxon>
        <taxon>Pseudomonadota</taxon>
        <taxon>Alphaproteobacteria</taxon>
        <taxon>Rhodobacterales</taxon>
        <taxon>Roseobacteraceae</taxon>
        <taxon>Tropicimonas</taxon>
    </lineage>
</organism>
<dbReference type="AlphaFoldDB" id="A0A239HMD6"/>
<dbReference type="PANTHER" id="PTHR15108">
    <property type="entry name" value="N-ACYLGLUCOSAMINE-2-EPIMERASE"/>
    <property type="match status" value="1"/>
</dbReference>
<dbReference type="OrthoDB" id="9806359at2"/>
<dbReference type="GO" id="GO:0005975">
    <property type="term" value="P:carbohydrate metabolic process"/>
    <property type="evidence" value="ECO:0007669"/>
    <property type="project" value="InterPro"/>
</dbReference>